<keyword evidence="4" id="KW-1185">Reference proteome</keyword>
<dbReference type="EMBL" id="JAAVMX010000007">
    <property type="protein sequence ID" value="KAF4506274.1"/>
    <property type="molecule type" value="Genomic_DNA"/>
</dbReference>
<evidence type="ECO:0000256" key="1">
    <source>
        <dbReference type="SAM" id="Coils"/>
    </source>
</evidence>
<protein>
    <recommendedName>
        <fullName evidence="5">Stress-responsive protein Ish1</fullName>
    </recommendedName>
</protein>
<dbReference type="AlphaFoldDB" id="A0A8H4PMY0"/>
<comment type="caution">
    <text evidence="3">The sequence shown here is derived from an EMBL/GenBank/DDBJ whole genome shotgun (WGS) entry which is preliminary data.</text>
</comment>
<evidence type="ECO:0008006" key="5">
    <source>
        <dbReference type="Google" id="ProtNLM"/>
    </source>
</evidence>
<feature type="signal peptide" evidence="2">
    <location>
        <begin position="1"/>
        <end position="19"/>
    </location>
</feature>
<reference evidence="3 4" key="1">
    <citation type="journal article" date="2020" name="Genome Biol. Evol.">
        <title>A new high-quality draft genome assembly of the Chinese cordyceps Ophiocordyceps sinensis.</title>
        <authorList>
            <person name="Shu R."/>
            <person name="Zhang J."/>
            <person name="Meng Q."/>
            <person name="Zhang H."/>
            <person name="Zhou G."/>
            <person name="Li M."/>
            <person name="Wu P."/>
            <person name="Zhao Y."/>
            <person name="Chen C."/>
            <person name="Qin Q."/>
        </authorList>
    </citation>
    <scope>NUCLEOTIDE SEQUENCE [LARGE SCALE GENOMIC DNA]</scope>
    <source>
        <strain evidence="3 4">IOZ07</strain>
    </source>
</reference>
<accession>A0A8H4PMY0</accession>
<evidence type="ECO:0000313" key="3">
    <source>
        <dbReference type="EMBL" id="KAF4506274.1"/>
    </source>
</evidence>
<proteinExistence type="predicted"/>
<organism evidence="3 4">
    <name type="scientific">Ophiocordyceps sinensis</name>
    <dbReference type="NCBI Taxonomy" id="72228"/>
    <lineage>
        <taxon>Eukaryota</taxon>
        <taxon>Fungi</taxon>
        <taxon>Dikarya</taxon>
        <taxon>Ascomycota</taxon>
        <taxon>Pezizomycotina</taxon>
        <taxon>Sordariomycetes</taxon>
        <taxon>Hypocreomycetidae</taxon>
        <taxon>Hypocreales</taxon>
        <taxon>Ophiocordycipitaceae</taxon>
        <taxon>Ophiocordyceps</taxon>
    </lineage>
</organism>
<dbReference type="OrthoDB" id="2527403at2759"/>
<name>A0A8H4PMY0_9HYPO</name>
<keyword evidence="1" id="KW-0175">Coiled coil</keyword>
<dbReference type="Pfam" id="PF10281">
    <property type="entry name" value="Ish1"/>
    <property type="match status" value="6"/>
</dbReference>
<feature type="chain" id="PRO_5034921286" description="Stress-responsive protein Ish1" evidence="2">
    <location>
        <begin position="20"/>
        <end position="552"/>
    </location>
</feature>
<gene>
    <name evidence="3" type="ORF">G6O67_006375</name>
</gene>
<evidence type="ECO:0000313" key="4">
    <source>
        <dbReference type="Proteomes" id="UP000557566"/>
    </source>
</evidence>
<dbReference type="Proteomes" id="UP000557566">
    <property type="component" value="Unassembled WGS sequence"/>
</dbReference>
<sequence length="552" mass="60245">MRHLTVILAALVAASGTVASSWFPGTKAAYNKWHESELERWLSDHDVPYPTPADRADLEALVDKNWNDFIVEPYNKWDTAQLSNFIYAKGKEATMEAGETKDSLVAQVKANWYETDDNARQAWASVKDWIFDTWTESQLKAFCDKNDIPVPQPRHRDTLLQKARTGYETTAKKLGETAAYPGNWLYTAWSESDLKSWLDTNGFPVPQPSSRDKLVAAVRRSSRLAYLKAQRDSASVTASAQAAYATLTDMIIDAWGESQLKDFCDKNGIPVPQGTRANELRALVRKHRAEILGDTAGASASSAFGAATSKAGNQFAKATDYASLAAQDAFNQAAGTWSESRLKAYLDSRGVPVPQQSNVDSLRALVRKHSHKISTGGNAWTFDDFSRDTLKNYLAKHGDAAAKAAAEKKDATRDELFSVAHSAYSSASTAGGTGFASMTSAIAAATENAKASTFDAWSETDLKAYLDSYGISVPQGSKLEELKALARKHSTYFRYGTSSPGETLFAKLEGTAKEGWKWVAQQLNLGNQAAQEKAAEAEAAAKAKAKEVREEL</sequence>
<feature type="coiled-coil region" evidence="1">
    <location>
        <begin position="520"/>
        <end position="551"/>
    </location>
</feature>
<keyword evidence="2" id="KW-0732">Signal</keyword>
<dbReference type="InterPro" id="IPR018803">
    <property type="entry name" value="Ish1/Msc1-like"/>
</dbReference>
<evidence type="ECO:0000256" key="2">
    <source>
        <dbReference type="SAM" id="SignalP"/>
    </source>
</evidence>